<evidence type="ECO:0000313" key="10">
    <source>
        <dbReference type="EMBL" id="CAD9666924.1"/>
    </source>
</evidence>
<evidence type="ECO:0000256" key="4">
    <source>
        <dbReference type="ARBA" id="ARBA00023054"/>
    </source>
</evidence>
<evidence type="ECO:0000256" key="3">
    <source>
        <dbReference type="ARBA" id="ARBA00022840"/>
    </source>
</evidence>
<feature type="compositionally biased region" description="Basic and acidic residues" evidence="7">
    <location>
        <begin position="1095"/>
        <end position="1110"/>
    </location>
</feature>
<dbReference type="SMART" id="SM00054">
    <property type="entry name" value="EFh"/>
    <property type="match status" value="1"/>
</dbReference>
<reference evidence="10" key="1">
    <citation type="submission" date="2021-01" db="EMBL/GenBank/DDBJ databases">
        <authorList>
            <person name="Corre E."/>
            <person name="Pelletier E."/>
            <person name="Niang G."/>
            <person name="Scheremetjew M."/>
            <person name="Finn R."/>
            <person name="Kale V."/>
            <person name="Holt S."/>
            <person name="Cochrane G."/>
            <person name="Meng A."/>
            <person name="Brown T."/>
            <person name="Cohen L."/>
        </authorList>
    </citation>
    <scope>NUCLEOTIDE SEQUENCE</scope>
    <source>
        <strain evidence="10">CCMP1243</strain>
    </source>
</reference>
<feature type="compositionally biased region" description="Low complexity" evidence="7">
    <location>
        <begin position="905"/>
        <end position="914"/>
    </location>
</feature>
<keyword evidence="1 6" id="KW-0547">Nucleotide-binding</keyword>
<feature type="compositionally biased region" description="Acidic residues" evidence="7">
    <location>
        <begin position="1111"/>
        <end position="1149"/>
    </location>
</feature>
<keyword evidence="5 6" id="KW-0505">Motor protein</keyword>
<dbReference type="PROSITE" id="PS50222">
    <property type="entry name" value="EF_HAND_2"/>
    <property type="match status" value="1"/>
</dbReference>
<comment type="similarity">
    <text evidence="6">Belongs to the TRAFAC class myosin-kinesin ATPase superfamily. Kinesin family.</text>
</comment>
<evidence type="ECO:0000259" key="8">
    <source>
        <dbReference type="PROSITE" id="PS50067"/>
    </source>
</evidence>
<dbReference type="InterPro" id="IPR027417">
    <property type="entry name" value="P-loop_NTPase"/>
</dbReference>
<feature type="region of interest" description="Disordered" evidence="7">
    <location>
        <begin position="899"/>
        <end position="941"/>
    </location>
</feature>
<name>A0A7S2W4Q5_9STRA</name>
<sequence>MATIHTMVGDVQAGDVDWGDQDSFVMRVKEPMDGSMNIRVVLKVRPPNEREKALPGGICVDVSNYREVKIGDREPFTFDVAFPMEVTQLEVFDRIGVDIVKTSYNGYNASMFAYGQTSSGKSFSMMGIRGTSLVGLIPRIADLLFHVAEQSPEREFFVEASYLEIYNERVRDLLDVDATDGLKIRESKQHGVHVVGLTKLAVADMDETMHLLDTGTSNRTVAATRYNTESSRSHSVFEMSVQQKYRDPTTGEEMQSKTKIALIDLAGSERSDRVGSTGKTLKEGNNINKSLTVLGRCIKALVEIAKNPAKRKKIVVPFRESVLTWYLRESLAGNARTTMLACCSPAASNIDETLSTLRYADSAKRIKTAAIKSEDPLKAKVRELTAEVQKLKAQLAGGGPAENDATSLLNLIRGGEGEKEKRHGELANMTEEERAEYMRELEQQMGLLGVDGFQQASAKQVEVATKAEEVFPQLSCLNRDDLLSHAMTVPINSESFHIGRSGVHDENDFELDGMGIQDKHCEITKTPAGWTIRALTPGAVVAVNGVTIEQGAPPVTLNHMDRVIFGPCRLLSVFLDKPMTSEERAQWTYKDAFRELTSGGQLNSRLLLSPKRQALVDQLEEIHEMMLKQANIIAAEMCTTVQFHAEIMMGNVGFEQTEITLDDLIECNQYRIVISCVAGTHTFKNANQVSMVRARKGSFTIRSPEVVQKKKKSNRRSSLTSTEVYGDLSKEHDFDAMKNQRLDASEESNWKNRELFEIDSKDFGDLLAAIKATHSNLTSLTGGLVDASGTGSIGTMVRNIFDAVDMDGSGVIDREELAAAIMRFDRNHDPLFLDKVLERENINETDADMNYQQFEEFLIKFLQHEFYETLEPYVTNKKLFAKIGGRVVTYTHHGALQYRRRSTRRGSVGSELSSGGRGRRRSSTLSMDQEGLAAAEEKANAEAERRAAEDDALLGLTIEEHKARANRRIAEHAKVQYFESVLLTDLKNAAHNIELLLRSQNTQHRGLAFSFFGSSSSQKKTLRTEKGLVDALLDRLKSSHRELEILQSATSHSSKHRSELERMVEALLESQESQETAFSLIGELDSGLGAMFAESKGEERPSEVSARESSEYEDEDDEGDDEDEDEYDDEEEYDDEYDEEYDEEYDDEYGGLPGLPPLPELSAVGEEGEEDEDEEGEPEEEVDLDL</sequence>
<feature type="compositionally biased region" description="Acidic residues" evidence="7">
    <location>
        <begin position="1166"/>
        <end position="1186"/>
    </location>
</feature>
<evidence type="ECO:0000256" key="7">
    <source>
        <dbReference type="SAM" id="MobiDB-lite"/>
    </source>
</evidence>
<dbReference type="Gene3D" id="1.10.238.10">
    <property type="entry name" value="EF-hand"/>
    <property type="match status" value="1"/>
</dbReference>
<feature type="binding site" evidence="6">
    <location>
        <begin position="115"/>
        <end position="122"/>
    </location>
    <ligand>
        <name>ATP</name>
        <dbReference type="ChEBI" id="CHEBI:30616"/>
    </ligand>
</feature>
<dbReference type="InterPro" id="IPR011992">
    <property type="entry name" value="EF-hand-dom_pair"/>
</dbReference>
<proteinExistence type="inferred from homology"/>
<keyword evidence="4" id="KW-0175">Coiled coil</keyword>
<dbReference type="InterPro" id="IPR002048">
    <property type="entry name" value="EF_hand_dom"/>
</dbReference>
<accession>A0A7S2W4Q5</accession>
<keyword evidence="3 6" id="KW-0067">ATP-binding</keyword>
<feature type="domain" description="Kinesin motor" evidence="8">
    <location>
        <begin position="37"/>
        <end position="366"/>
    </location>
</feature>
<dbReference type="GO" id="GO:0007018">
    <property type="term" value="P:microtubule-based movement"/>
    <property type="evidence" value="ECO:0007669"/>
    <property type="project" value="InterPro"/>
</dbReference>
<dbReference type="AlphaFoldDB" id="A0A7S2W4Q5"/>
<dbReference type="InterPro" id="IPR018247">
    <property type="entry name" value="EF_Hand_1_Ca_BS"/>
</dbReference>
<protein>
    <submittedName>
        <fullName evidence="10">Uncharacterized protein</fullName>
    </submittedName>
</protein>
<gene>
    <name evidence="10" type="ORF">RMAR1173_LOCUS3035</name>
</gene>
<dbReference type="GO" id="GO:0003777">
    <property type="term" value="F:microtubule motor activity"/>
    <property type="evidence" value="ECO:0007669"/>
    <property type="project" value="InterPro"/>
</dbReference>
<dbReference type="Gene3D" id="3.40.850.10">
    <property type="entry name" value="Kinesin motor domain"/>
    <property type="match status" value="1"/>
</dbReference>
<dbReference type="EMBL" id="HBHJ01004669">
    <property type="protein sequence ID" value="CAD9666924.1"/>
    <property type="molecule type" value="Transcribed_RNA"/>
</dbReference>
<dbReference type="InterPro" id="IPR008984">
    <property type="entry name" value="SMAD_FHA_dom_sf"/>
</dbReference>
<dbReference type="InterPro" id="IPR000253">
    <property type="entry name" value="FHA_dom"/>
</dbReference>
<evidence type="ECO:0000256" key="6">
    <source>
        <dbReference type="PROSITE-ProRule" id="PRU00283"/>
    </source>
</evidence>
<dbReference type="SUPFAM" id="SSF52540">
    <property type="entry name" value="P-loop containing nucleoside triphosphate hydrolases"/>
    <property type="match status" value="1"/>
</dbReference>
<dbReference type="PANTHER" id="PTHR47117">
    <property type="entry name" value="STAR-RELATED LIPID TRANSFER PROTEIN 9"/>
    <property type="match status" value="1"/>
</dbReference>
<dbReference type="PRINTS" id="PR00380">
    <property type="entry name" value="KINESINHEAVY"/>
</dbReference>
<evidence type="ECO:0000256" key="5">
    <source>
        <dbReference type="ARBA" id="ARBA00023175"/>
    </source>
</evidence>
<feature type="region of interest" description="Disordered" evidence="7">
    <location>
        <begin position="1094"/>
        <end position="1186"/>
    </location>
</feature>
<dbReference type="SMART" id="SM00129">
    <property type="entry name" value="KISc"/>
    <property type="match status" value="1"/>
</dbReference>
<feature type="domain" description="EF-hand" evidence="9">
    <location>
        <begin position="792"/>
        <end position="827"/>
    </location>
</feature>
<evidence type="ECO:0000259" key="9">
    <source>
        <dbReference type="PROSITE" id="PS50222"/>
    </source>
</evidence>
<dbReference type="Pfam" id="PF00225">
    <property type="entry name" value="Kinesin"/>
    <property type="match status" value="1"/>
</dbReference>
<dbReference type="GO" id="GO:0005524">
    <property type="term" value="F:ATP binding"/>
    <property type="evidence" value="ECO:0007669"/>
    <property type="project" value="UniProtKB-UniRule"/>
</dbReference>
<dbReference type="GO" id="GO:0008017">
    <property type="term" value="F:microtubule binding"/>
    <property type="evidence" value="ECO:0007669"/>
    <property type="project" value="InterPro"/>
</dbReference>
<dbReference type="SUPFAM" id="SSF47473">
    <property type="entry name" value="EF-hand"/>
    <property type="match status" value="1"/>
</dbReference>
<evidence type="ECO:0000256" key="1">
    <source>
        <dbReference type="ARBA" id="ARBA00022741"/>
    </source>
</evidence>
<dbReference type="PROSITE" id="PS00018">
    <property type="entry name" value="EF_HAND_1"/>
    <property type="match status" value="1"/>
</dbReference>
<dbReference type="Gene3D" id="2.60.200.20">
    <property type="match status" value="1"/>
</dbReference>
<dbReference type="InterPro" id="IPR036961">
    <property type="entry name" value="Kinesin_motor_dom_sf"/>
</dbReference>
<dbReference type="Pfam" id="PF00498">
    <property type="entry name" value="FHA"/>
    <property type="match status" value="1"/>
</dbReference>
<dbReference type="InterPro" id="IPR001752">
    <property type="entry name" value="Kinesin_motor_dom"/>
</dbReference>
<evidence type="ECO:0000256" key="2">
    <source>
        <dbReference type="ARBA" id="ARBA00022837"/>
    </source>
</evidence>
<dbReference type="PROSITE" id="PS50067">
    <property type="entry name" value="KINESIN_MOTOR_2"/>
    <property type="match status" value="1"/>
</dbReference>
<keyword evidence="2" id="KW-0106">Calcium</keyword>
<dbReference type="GO" id="GO:0005509">
    <property type="term" value="F:calcium ion binding"/>
    <property type="evidence" value="ECO:0007669"/>
    <property type="project" value="InterPro"/>
</dbReference>
<dbReference type="SUPFAM" id="SSF49879">
    <property type="entry name" value="SMAD/FHA domain"/>
    <property type="match status" value="1"/>
</dbReference>
<organism evidence="10">
    <name type="scientific">Rhizochromulina marina</name>
    <dbReference type="NCBI Taxonomy" id="1034831"/>
    <lineage>
        <taxon>Eukaryota</taxon>
        <taxon>Sar</taxon>
        <taxon>Stramenopiles</taxon>
        <taxon>Ochrophyta</taxon>
        <taxon>Dictyochophyceae</taxon>
        <taxon>Rhizochromulinales</taxon>
        <taxon>Rhizochromulina</taxon>
    </lineage>
</organism>